<dbReference type="InterPro" id="IPR029058">
    <property type="entry name" value="AB_hydrolase_fold"/>
</dbReference>
<proteinExistence type="predicted"/>
<keyword evidence="5" id="KW-1185">Reference proteome</keyword>
<dbReference type="GO" id="GO:0052689">
    <property type="term" value="F:carboxylic ester hydrolase activity"/>
    <property type="evidence" value="ECO:0007669"/>
    <property type="project" value="UniProtKB-ARBA"/>
</dbReference>
<evidence type="ECO:0000313" key="5">
    <source>
        <dbReference type="Proteomes" id="UP000199400"/>
    </source>
</evidence>
<feature type="domain" description="Dienelactone hydrolase" evidence="3">
    <location>
        <begin position="54"/>
        <end position="229"/>
    </location>
</feature>
<organism evidence="4 5">
    <name type="scientific">Nannocystis exedens</name>
    <dbReference type="NCBI Taxonomy" id="54"/>
    <lineage>
        <taxon>Bacteria</taxon>
        <taxon>Pseudomonadati</taxon>
        <taxon>Myxococcota</taxon>
        <taxon>Polyangia</taxon>
        <taxon>Nannocystales</taxon>
        <taxon>Nannocystaceae</taxon>
        <taxon>Nannocystis</taxon>
    </lineage>
</organism>
<dbReference type="AlphaFoldDB" id="A0A1I1YQY7"/>
<dbReference type="InterPro" id="IPR050261">
    <property type="entry name" value="FrsA_esterase"/>
</dbReference>
<dbReference type="Pfam" id="PF01738">
    <property type="entry name" value="DLH"/>
    <property type="match status" value="1"/>
</dbReference>
<evidence type="ECO:0000313" key="4">
    <source>
        <dbReference type="EMBL" id="SFE22025.1"/>
    </source>
</evidence>
<dbReference type="PANTHER" id="PTHR22946:SF9">
    <property type="entry name" value="POLYKETIDE TRANSFERASE AF380"/>
    <property type="match status" value="1"/>
</dbReference>
<name>A0A1I1YQY7_9BACT</name>
<evidence type="ECO:0000259" key="3">
    <source>
        <dbReference type="Pfam" id="PF01738"/>
    </source>
</evidence>
<dbReference type="Proteomes" id="UP000199400">
    <property type="component" value="Unassembled WGS sequence"/>
</dbReference>
<evidence type="ECO:0000256" key="1">
    <source>
        <dbReference type="ARBA" id="ARBA00022801"/>
    </source>
</evidence>
<dbReference type="Gene3D" id="3.40.50.1820">
    <property type="entry name" value="alpha/beta hydrolase"/>
    <property type="match status" value="1"/>
</dbReference>
<dbReference type="STRING" id="54.SAMN02745121_03482"/>
<sequence>MLNTHAYLVTFTAALVWLSLPADARADTYGNITVPGPTAGVTLDGRIYVPDPLPANPPAVIMMHGCSGMWYNDNPANGASREIERWGRELAAQGYVAIAVDSYEGRRPTSMTYLQYQNQCYMGDPARVNPYTTRVADIGAALDYLIEEFDVDTGAIGLLGWSQGAQAVLVAMAATSRDSSTPYTTDPPYAAAVAFYPGCGSALGFGYNDHTDGWWRPANPLRLNMGTEDDFEDDCQARVTTAHDTYGTTPGSADELLWVQLPGAGHTFDEACYMQDCGPVFPTVECIQDEWDNVTMKNQCAMREADIDSLDFLLARVVG</sequence>
<dbReference type="EMBL" id="FOMX01000010">
    <property type="protein sequence ID" value="SFE22025.1"/>
    <property type="molecule type" value="Genomic_DNA"/>
</dbReference>
<protein>
    <submittedName>
        <fullName evidence="4">Dienelactone hydrolase</fullName>
    </submittedName>
</protein>
<evidence type="ECO:0000256" key="2">
    <source>
        <dbReference type="SAM" id="SignalP"/>
    </source>
</evidence>
<dbReference type="InterPro" id="IPR002925">
    <property type="entry name" value="Dienelactn_hydro"/>
</dbReference>
<reference evidence="5" key="1">
    <citation type="submission" date="2016-10" db="EMBL/GenBank/DDBJ databases">
        <authorList>
            <person name="Varghese N."/>
            <person name="Submissions S."/>
        </authorList>
    </citation>
    <scope>NUCLEOTIDE SEQUENCE [LARGE SCALE GENOMIC DNA]</scope>
    <source>
        <strain evidence="5">ATCC 25963</strain>
    </source>
</reference>
<dbReference type="SUPFAM" id="SSF53474">
    <property type="entry name" value="alpha/beta-Hydrolases"/>
    <property type="match status" value="1"/>
</dbReference>
<feature type="chain" id="PRO_5011681250" evidence="2">
    <location>
        <begin position="25"/>
        <end position="319"/>
    </location>
</feature>
<accession>A0A1I1YQY7</accession>
<keyword evidence="1 4" id="KW-0378">Hydrolase</keyword>
<gene>
    <name evidence="4" type="ORF">SAMN02745121_03482</name>
</gene>
<keyword evidence="2" id="KW-0732">Signal</keyword>
<dbReference type="PANTHER" id="PTHR22946">
    <property type="entry name" value="DIENELACTONE HYDROLASE DOMAIN-CONTAINING PROTEIN-RELATED"/>
    <property type="match status" value="1"/>
</dbReference>
<feature type="signal peptide" evidence="2">
    <location>
        <begin position="1"/>
        <end position="24"/>
    </location>
</feature>